<name>A0A6A6WGC7_9PEZI</name>
<feature type="compositionally biased region" description="Polar residues" evidence="1">
    <location>
        <begin position="246"/>
        <end position="260"/>
    </location>
</feature>
<evidence type="ECO:0000256" key="1">
    <source>
        <dbReference type="SAM" id="MobiDB-lite"/>
    </source>
</evidence>
<dbReference type="GeneID" id="54484308"/>
<feature type="region of interest" description="Disordered" evidence="1">
    <location>
        <begin position="1"/>
        <end position="25"/>
    </location>
</feature>
<keyword evidence="3" id="KW-1185">Reference proteome</keyword>
<feature type="compositionally biased region" description="Polar residues" evidence="1">
    <location>
        <begin position="202"/>
        <end position="218"/>
    </location>
</feature>
<accession>A0A6A6WGC7</accession>
<gene>
    <name evidence="2" type="ORF">EJ05DRAFT_472791</name>
</gene>
<feature type="compositionally biased region" description="Basic and acidic residues" evidence="1">
    <location>
        <begin position="261"/>
        <end position="274"/>
    </location>
</feature>
<feature type="compositionally biased region" description="Polar residues" evidence="1">
    <location>
        <begin position="333"/>
        <end position="343"/>
    </location>
</feature>
<dbReference type="OrthoDB" id="4204700at2759"/>
<feature type="compositionally biased region" description="Basic and acidic residues" evidence="1">
    <location>
        <begin position="233"/>
        <end position="244"/>
    </location>
</feature>
<sequence length="367" mass="41154">MVLDEVASSPEGDFPSDDDLQSSDSTKPFAYKYKYDINEHRRFSGIIRTLYDGNDALLAHMSAQVKRRLTDEEVNELVRISTESEEYRKLGRRGGNIMGIVRFYQLRGACTMPGIDLRKKGFTLDKFFSLRGAQAGIAWQLLRFPSYFLVYSTIGAVIGDALRNGHTLSHFGASPILKRLIEEIRQGAQKNSRTEHTGTRRPITSTDHTIRENTNQQYGREDESLNTGVVTDPQRHQYERRLNERFGNSQSDKSSTWSRSGQRERPQHQSHDDASPTGGLGTFDFDSEAEKSSSNSAWERVRRGSSSHTSEPTVGKSGRGQGKESRGDGGTFTDATSGKSQAQLDFDAQLERERKGAGADAENRRWS</sequence>
<feature type="region of interest" description="Disordered" evidence="1">
    <location>
        <begin position="187"/>
        <end position="367"/>
    </location>
</feature>
<feature type="compositionally biased region" description="Basic and acidic residues" evidence="1">
    <location>
        <begin position="349"/>
        <end position="367"/>
    </location>
</feature>
<dbReference type="Proteomes" id="UP000799437">
    <property type="component" value="Unassembled WGS sequence"/>
</dbReference>
<reference evidence="2" key="1">
    <citation type="journal article" date="2020" name="Stud. Mycol.">
        <title>101 Dothideomycetes genomes: a test case for predicting lifestyles and emergence of pathogens.</title>
        <authorList>
            <person name="Haridas S."/>
            <person name="Albert R."/>
            <person name="Binder M."/>
            <person name="Bloem J."/>
            <person name="Labutti K."/>
            <person name="Salamov A."/>
            <person name="Andreopoulos B."/>
            <person name="Baker S."/>
            <person name="Barry K."/>
            <person name="Bills G."/>
            <person name="Bluhm B."/>
            <person name="Cannon C."/>
            <person name="Castanera R."/>
            <person name="Culley D."/>
            <person name="Daum C."/>
            <person name="Ezra D."/>
            <person name="Gonzalez J."/>
            <person name="Henrissat B."/>
            <person name="Kuo A."/>
            <person name="Liang C."/>
            <person name="Lipzen A."/>
            <person name="Lutzoni F."/>
            <person name="Magnuson J."/>
            <person name="Mondo S."/>
            <person name="Nolan M."/>
            <person name="Ohm R."/>
            <person name="Pangilinan J."/>
            <person name="Park H.-J."/>
            <person name="Ramirez L."/>
            <person name="Alfaro M."/>
            <person name="Sun H."/>
            <person name="Tritt A."/>
            <person name="Yoshinaga Y."/>
            <person name="Zwiers L.-H."/>
            <person name="Turgeon B."/>
            <person name="Goodwin S."/>
            <person name="Spatafora J."/>
            <person name="Crous P."/>
            <person name="Grigoriev I."/>
        </authorList>
    </citation>
    <scope>NUCLEOTIDE SEQUENCE</scope>
    <source>
        <strain evidence="2">CBS 121739</strain>
    </source>
</reference>
<organism evidence="2 3">
    <name type="scientific">Pseudovirgaria hyperparasitica</name>
    <dbReference type="NCBI Taxonomy" id="470096"/>
    <lineage>
        <taxon>Eukaryota</taxon>
        <taxon>Fungi</taxon>
        <taxon>Dikarya</taxon>
        <taxon>Ascomycota</taxon>
        <taxon>Pezizomycotina</taxon>
        <taxon>Dothideomycetes</taxon>
        <taxon>Dothideomycetes incertae sedis</taxon>
        <taxon>Acrospermales</taxon>
        <taxon>Acrospermaceae</taxon>
        <taxon>Pseudovirgaria</taxon>
    </lineage>
</organism>
<evidence type="ECO:0000313" key="2">
    <source>
        <dbReference type="EMBL" id="KAF2761833.1"/>
    </source>
</evidence>
<proteinExistence type="predicted"/>
<evidence type="ECO:0000313" key="3">
    <source>
        <dbReference type="Proteomes" id="UP000799437"/>
    </source>
</evidence>
<dbReference type="AlphaFoldDB" id="A0A6A6WGC7"/>
<dbReference type="RefSeq" id="XP_033604284.1">
    <property type="nucleotide sequence ID" value="XM_033743254.1"/>
</dbReference>
<protein>
    <submittedName>
        <fullName evidence="2">Uncharacterized protein</fullName>
    </submittedName>
</protein>
<dbReference type="EMBL" id="ML996566">
    <property type="protein sequence ID" value="KAF2761833.1"/>
    <property type="molecule type" value="Genomic_DNA"/>
</dbReference>